<organism evidence="1 2">
    <name type="scientific">Pyricularia oryzae</name>
    <name type="common">Rice blast fungus</name>
    <name type="synonym">Magnaporthe oryzae</name>
    <dbReference type="NCBI Taxonomy" id="318829"/>
    <lineage>
        <taxon>Eukaryota</taxon>
        <taxon>Fungi</taxon>
        <taxon>Dikarya</taxon>
        <taxon>Ascomycota</taxon>
        <taxon>Pezizomycotina</taxon>
        <taxon>Sordariomycetes</taxon>
        <taxon>Sordariomycetidae</taxon>
        <taxon>Magnaporthales</taxon>
        <taxon>Pyriculariaceae</taxon>
        <taxon>Pyricularia</taxon>
    </lineage>
</organism>
<dbReference type="EMBL" id="CP034204">
    <property type="protein sequence ID" value="QBZ54227.1"/>
    <property type="molecule type" value="Genomic_DNA"/>
</dbReference>
<gene>
    <name evidence="1" type="ORF">PoMZ_09922</name>
</gene>
<proteinExistence type="predicted"/>
<sequence>MIMFRLRLQVEKTSNVPIGNAAMVLPRIYLIGSNLSAPFQRSSLGRVVTAGPKFERTIFDQMKDDEAGSQLQLRTGRQRSASLVAAGVVFSLTPQIRIQR</sequence>
<reference evidence="1 2" key="1">
    <citation type="journal article" date="2019" name="Mol. Biol. Evol.">
        <title>Blast fungal genomes show frequent chromosomal changes, gene gains and losses, and effector gene turnover.</title>
        <authorList>
            <person name="Gomez Luciano L.B."/>
            <person name="Jason Tsai I."/>
            <person name="Chuma I."/>
            <person name="Tosa Y."/>
            <person name="Chen Y.H."/>
            <person name="Li J.Y."/>
            <person name="Li M.Y."/>
            <person name="Jade Lu M.Y."/>
            <person name="Nakayashiki H."/>
            <person name="Li W.H."/>
        </authorList>
    </citation>
    <scope>NUCLEOTIDE SEQUENCE [LARGE SCALE GENOMIC DNA]</scope>
    <source>
        <strain evidence="1">MZ5-1-6</strain>
    </source>
</reference>
<evidence type="ECO:0000313" key="1">
    <source>
        <dbReference type="EMBL" id="QBZ54227.1"/>
    </source>
</evidence>
<dbReference type="AlphaFoldDB" id="A0A4P7MVR2"/>
<name>A0A4P7MVR2_PYROR</name>
<dbReference type="Proteomes" id="UP000294847">
    <property type="component" value="Chromosome 1"/>
</dbReference>
<protein>
    <submittedName>
        <fullName evidence="1">Uncharacterized protein</fullName>
    </submittedName>
</protein>
<evidence type="ECO:0000313" key="2">
    <source>
        <dbReference type="Proteomes" id="UP000294847"/>
    </source>
</evidence>
<accession>A0A4P7MVR2</accession>